<comment type="function">
    <text evidence="8">Hydrolyzes ribosome-free peptidyl-tRNAs (with 1 or more amino acids incorporated), which drop off the ribosome during protein synthesis, or as a result of ribosome stalling.</text>
</comment>
<dbReference type="GO" id="GO:0000049">
    <property type="term" value="F:tRNA binding"/>
    <property type="evidence" value="ECO:0007669"/>
    <property type="project" value="UniProtKB-UniRule"/>
</dbReference>
<dbReference type="InterPro" id="IPR036416">
    <property type="entry name" value="Pept_tRNA_hydro_sf"/>
</dbReference>
<dbReference type="GO" id="GO:0004045">
    <property type="term" value="F:peptidyl-tRNA hydrolase activity"/>
    <property type="evidence" value="ECO:0007669"/>
    <property type="project" value="UniProtKB-UniRule"/>
</dbReference>
<keyword evidence="3 8" id="KW-0378">Hydrolase</keyword>
<dbReference type="GO" id="GO:0072344">
    <property type="term" value="P:rescue of stalled ribosome"/>
    <property type="evidence" value="ECO:0007669"/>
    <property type="project" value="UniProtKB-UniRule"/>
</dbReference>
<dbReference type="EC" id="3.1.1.29" evidence="1 8"/>
<dbReference type="Gene3D" id="3.40.50.1470">
    <property type="entry name" value="Peptidyl-tRNA hydrolase"/>
    <property type="match status" value="1"/>
</dbReference>
<evidence type="ECO:0000256" key="1">
    <source>
        <dbReference type="ARBA" id="ARBA00013260"/>
    </source>
</evidence>
<feature type="binding site" evidence="8">
    <location>
        <position position="14"/>
    </location>
    <ligand>
        <name>tRNA</name>
        <dbReference type="ChEBI" id="CHEBI:17843"/>
    </ligand>
</feature>
<dbReference type="RefSeq" id="WP_120765238.1">
    <property type="nucleotide sequence ID" value="NZ_CP033169.1"/>
</dbReference>
<gene>
    <name evidence="8" type="primary">pth</name>
    <name evidence="11" type="ORF">D2962_00540</name>
</gene>
<dbReference type="Pfam" id="PF01195">
    <property type="entry name" value="Pept_tRNA_hydro"/>
    <property type="match status" value="1"/>
</dbReference>
<dbReference type="PROSITE" id="PS01195">
    <property type="entry name" value="PEPT_TRNA_HYDROL_1"/>
    <property type="match status" value="1"/>
</dbReference>
<accession>A0A3G2R1I1</accession>
<feature type="site" description="Stabilizes the basic form of H active site to accept a proton" evidence="8">
    <location>
        <position position="91"/>
    </location>
</feature>
<feature type="active site" description="Proton acceptor" evidence="8">
    <location>
        <position position="19"/>
    </location>
</feature>
<dbReference type="KEGG" id="bacg:D2962_00540"/>
<sequence>MYLIAGLGNPGKEYEHTRHNVGFMVLDGLAHKLDVKINRIKFKGLLGEASFEGQKLLLLKPQTYMNLSGESVSDAINFYKIPLGNIIVIYDDMDLPVGRLRIRPEGSSGGHRGMDSIIYQLSSDKFSRIRVGIGRPEGEKDAAGHVLGSFYGEEITKIKAAMEAAAQAALLIISKGVDEAMNKFNAFEA</sequence>
<dbReference type="Proteomes" id="UP000280960">
    <property type="component" value="Chromosome"/>
</dbReference>
<dbReference type="InterPro" id="IPR018171">
    <property type="entry name" value="Pept_tRNA_hydro_CS"/>
</dbReference>
<dbReference type="AlphaFoldDB" id="A0A3G2R1I1"/>
<evidence type="ECO:0000256" key="8">
    <source>
        <dbReference type="HAMAP-Rule" id="MF_00083"/>
    </source>
</evidence>
<feature type="binding site" evidence="8">
    <location>
        <position position="64"/>
    </location>
    <ligand>
        <name>tRNA</name>
        <dbReference type="ChEBI" id="CHEBI:17843"/>
    </ligand>
</feature>
<comment type="subunit">
    <text evidence="8">Monomer.</text>
</comment>
<comment type="caution">
    <text evidence="8">Lacks conserved residue(s) required for the propagation of feature annotation.</text>
</comment>
<dbReference type="PANTHER" id="PTHR17224">
    <property type="entry name" value="PEPTIDYL-TRNA HYDROLASE"/>
    <property type="match status" value="1"/>
</dbReference>
<evidence type="ECO:0000313" key="12">
    <source>
        <dbReference type="Proteomes" id="UP000280960"/>
    </source>
</evidence>
<keyword evidence="12" id="KW-1185">Reference proteome</keyword>
<feature type="site" description="Discriminates between blocked and unblocked aminoacyl-tRNA" evidence="8">
    <location>
        <position position="9"/>
    </location>
</feature>
<evidence type="ECO:0000256" key="5">
    <source>
        <dbReference type="ARBA" id="ARBA00038063"/>
    </source>
</evidence>
<reference evidence="11 12" key="1">
    <citation type="submission" date="2018-10" db="EMBL/GenBank/DDBJ databases">
        <authorList>
            <person name="Zhang X."/>
        </authorList>
    </citation>
    <scope>NUCLEOTIDE SEQUENCE [LARGE SCALE GENOMIC DNA]</scope>
    <source>
        <strain evidence="11 12">SK-G1</strain>
    </source>
</reference>
<evidence type="ECO:0000256" key="2">
    <source>
        <dbReference type="ARBA" id="ARBA00022555"/>
    </source>
</evidence>
<dbReference type="FunFam" id="3.40.50.1470:FF:000001">
    <property type="entry name" value="Peptidyl-tRNA hydrolase"/>
    <property type="match status" value="1"/>
</dbReference>
<dbReference type="GO" id="GO:0005737">
    <property type="term" value="C:cytoplasm"/>
    <property type="evidence" value="ECO:0007669"/>
    <property type="project" value="UniProtKB-SubCell"/>
</dbReference>
<comment type="subcellular location">
    <subcellularLocation>
        <location evidence="8">Cytoplasm</location>
    </subcellularLocation>
</comment>
<evidence type="ECO:0000256" key="7">
    <source>
        <dbReference type="ARBA" id="ARBA00050038"/>
    </source>
</evidence>
<dbReference type="CDD" id="cd00462">
    <property type="entry name" value="PTH"/>
    <property type="match status" value="1"/>
</dbReference>
<evidence type="ECO:0000313" key="11">
    <source>
        <dbReference type="EMBL" id="AYO29292.1"/>
    </source>
</evidence>
<comment type="function">
    <text evidence="8">Catalyzes the release of premature peptidyl moieties from peptidyl-tRNA molecules trapped in stalled 50S ribosomal subunits, and thus maintains levels of free tRNAs and 50S ribosomes.</text>
</comment>
<proteinExistence type="inferred from homology"/>
<name>A0A3G2R1I1_9FIRM</name>
<evidence type="ECO:0000256" key="6">
    <source>
        <dbReference type="ARBA" id="ARBA00048707"/>
    </source>
</evidence>
<evidence type="ECO:0000256" key="9">
    <source>
        <dbReference type="RuleBase" id="RU000673"/>
    </source>
</evidence>
<protein>
    <recommendedName>
        <fullName evidence="7 8">Peptidyl-tRNA hydrolase</fullName>
        <shortName evidence="8">Pth</shortName>
        <ecNumber evidence="1 8">3.1.1.29</ecNumber>
    </recommendedName>
</protein>
<dbReference type="NCBIfam" id="TIGR00447">
    <property type="entry name" value="pth"/>
    <property type="match status" value="1"/>
</dbReference>
<keyword evidence="4 8" id="KW-0694">RNA-binding</keyword>
<feature type="binding site" evidence="8">
    <location>
        <position position="66"/>
    </location>
    <ligand>
        <name>tRNA</name>
        <dbReference type="ChEBI" id="CHEBI:17843"/>
    </ligand>
</feature>
<keyword evidence="2 8" id="KW-0820">tRNA-binding</keyword>
<comment type="catalytic activity">
    <reaction evidence="6 8 9">
        <text>an N-acyl-L-alpha-aminoacyl-tRNA + H2O = an N-acyl-L-amino acid + a tRNA + H(+)</text>
        <dbReference type="Rhea" id="RHEA:54448"/>
        <dbReference type="Rhea" id="RHEA-COMP:10123"/>
        <dbReference type="Rhea" id="RHEA-COMP:13883"/>
        <dbReference type="ChEBI" id="CHEBI:15377"/>
        <dbReference type="ChEBI" id="CHEBI:15378"/>
        <dbReference type="ChEBI" id="CHEBI:59874"/>
        <dbReference type="ChEBI" id="CHEBI:78442"/>
        <dbReference type="ChEBI" id="CHEBI:138191"/>
        <dbReference type="EC" id="3.1.1.29"/>
    </reaction>
</comment>
<dbReference type="GO" id="GO:0006515">
    <property type="term" value="P:protein quality control for misfolded or incompletely synthesized proteins"/>
    <property type="evidence" value="ECO:0007669"/>
    <property type="project" value="UniProtKB-UniRule"/>
</dbReference>
<dbReference type="EMBL" id="CP033169">
    <property type="protein sequence ID" value="AYO29292.1"/>
    <property type="molecule type" value="Genomic_DNA"/>
</dbReference>
<dbReference type="PANTHER" id="PTHR17224:SF1">
    <property type="entry name" value="PEPTIDYL-TRNA HYDROLASE"/>
    <property type="match status" value="1"/>
</dbReference>
<keyword evidence="8" id="KW-0963">Cytoplasm</keyword>
<dbReference type="SUPFAM" id="SSF53178">
    <property type="entry name" value="Peptidyl-tRNA hydrolase-like"/>
    <property type="match status" value="1"/>
</dbReference>
<organism evidence="11 12">
    <name type="scientific">Biomaibacter acetigenes</name>
    <dbReference type="NCBI Taxonomy" id="2316383"/>
    <lineage>
        <taxon>Bacteria</taxon>
        <taxon>Bacillati</taxon>
        <taxon>Bacillota</taxon>
        <taxon>Clostridia</taxon>
        <taxon>Thermosediminibacterales</taxon>
        <taxon>Tepidanaerobacteraceae</taxon>
        <taxon>Biomaibacter</taxon>
    </lineage>
</organism>
<dbReference type="HAMAP" id="MF_00083">
    <property type="entry name" value="Pept_tRNA_hydro_bact"/>
    <property type="match status" value="1"/>
</dbReference>
<evidence type="ECO:0000256" key="10">
    <source>
        <dbReference type="RuleBase" id="RU004320"/>
    </source>
</evidence>
<evidence type="ECO:0000256" key="3">
    <source>
        <dbReference type="ARBA" id="ARBA00022801"/>
    </source>
</evidence>
<evidence type="ECO:0000256" key="4">
    <source>
        <dbReference type="ARBA" id="ARBA00022884"/>
    </source>
</evidence>
<dbReference type="InterPro" id="IPR001328">
    <property type="entry name" value="Pept_tRNA_hydro"/>
</dbReference>
<comment type="similarity">
    <text evidence="5 8 10">Belongs to the PTH family.</text>
</comment>